<sequence length="239" mass="28263">MILFHFLDTLKAILMKILGLQEFKQKYLLSSFFLFYFNKDPDRNTPLHVALKKGNWVIISLLMEHIKHGTIFNIRNGKDLYPYQCADNPAIRDLFYRTYVVNSQSKAQTDSVGISSLSNKLQSGCDQYRKMMLEKLVEAQKRCEKEKEQILQSSSFKNMICICEKCQHHQSKQCGRIAKYACKDCKFLLFCEKCVEFNKCINCNKENNFIRVQQIPFDYNYPNFENFIHEKKQDNEQEP</sequence>
<dbReference type="Gene3D" id="1.25.40.20">
    <property type="entry name" value="Ankyrin repeat-containing domain"/>
    <property type="match status" value="1"/>
</dbReference>
<comment type="caution">
    <text evidence="1">The sequence shown here is derived from an EMBL/GenBank/DDBJ whole genome shotgun (WGS) entry which is preliminary data.</text>
</comment>
<evidence type="ECO:0000313" key="2">
    <source>
        <dbReference type="Proteomes" id="UP001470230"/>
    </source>
</evidence>
<dbReference type="SUPFAM" id="SSF48403">
    <property type="entry name" value="Ankyrin repeat"/>
    <property type="match status" value="1"/>
</dbReference>
<reference evidence="1 2" key="1">
    <citation type="submission" date="2024-04" db="EMBL/GenBank/DDBJ databases">
        <title>Tritrichomonas musculus Genome.</title>
        <authorList>
            <person name="Alves-Ferreira E."/>
            <person name="Grigg M."/>
            <person name="Lorenzi H."/>
            <person name="Galac M."/>
        </authorList>
    </citation>
    <scope>NUCLEOTIDE SEQUENCE [LARGE SCALE GENOMIC DNA]</scope>
    <source>
        <strain evidence="1 2">EAF2021</strain>
    </source>
</reference>
<keyword evidence="2" id="KW-1185">Reference proteome</keyword>
<gene>
    <name evidence="1" type="ORF">M9Y10_012375</name>
</gene>
<protein>
    <recommendedName>
        <fullName evidence="3">Ankyrin repeat protein</fullName>
    </recommendedName>
</protein>
<evidence type="ECO:0000313" key="1">
    <source>
        <dbReference type="EMBL" id="KAK8860710.1"/>
    </source>
</evidence>
<dbReference type="InterPro" id="IPR036770">
    <property type="entry name" value="Ankyrin_rpt-contain_sf"/>
</dbReference>
<evidence type="ECO:0008006" key="3">
    <source>
        <dbReference type="Google" id="ProtNLM"/>
    </source>
</evidence>
<dbReference type="EMBL" id="JAPFFF010000018">
    <property type="protein sequence ID" value="KAK8860710.1"/>
    <property type="molecule type" value="Genomic_DNA"/>
</dbReference>
<dbReference type="Proteomes" id="UP001470230">
    <property type="component" value="Unassembled WGS sequence"/>
</dbReference>
<name>A0ABR2ICB9_9EUKA</name>
<proteinExistence type="predicted"/>
<accession>A0ABR2ICB9</accession>
<organism evidence="1 2">
    <name type="scientific">Tritrichomonas musculus</name>
    <dbReference type="NCBI Taxonomy" id="1915356"/>
    <lineage>
        <taxon>Eukaryota</taxon>
        <taxon>Metamonada</taxon>
        <taxon>Parabasalia</taxon>
        <taxon>Tritrichomonadida</taxon>
        <taxon>Tritrichomonadidae</taxon>
        <taxon>Tritrichomonas</taxon>
    </lineage>
</organism>